<proteinExistence type="predicted"/>
<evidence type="ECO:0000259" key="1">
    <source>
        <dbReference type="Pfam" id="PF00534"/>
    </source>
</evidence>
<feature type="domain" description="Glycosyl transferase family 1" evidence="1">
    <location>
        <begin position="198"/>
        <end position="367"/>
    </location>
</feature>
<gene>
    <name evidence="3" type="ORF">C8N40_11610</name>
</gene>
<accession>A0A2T5Y3D2</accession>
<dbReference type="AlphaFoldDB" id="A0A2T5Y3D2"/>
<dbReference type="Proteomes" id="UP000244225">
    <property type="component" value="Unassembled WGS sequence"/>
</dbReference>
<dbReference type="OrthoDB" id="596635at2"/>
<evidence type="ECO:0000313" key="4">
    <source>
        <dbReference type="Proteomes" id="UP000244225"/>
    </source>
</evidence>
<dbReference type="Pfam" id="PF00534">
    <property type="entry name" value="Glycos_transf_1"/>
    <property type="match status" value="1"/>
</dbReference>
<dbReference type="Pfam" id="PF13439">
    <property type="entry name" value="Glyco_transf_4"/>
    <property type="match status" value="1"/>
</dbReference>
<dbReference type="CDD" id="cd03801">
    <property type="entry name" value="GT4_PimA-like"/>
    <property type="match status" value="1"/>
</dbReference>
<reference evidence="3 4" key="1">
    <citation type="submission" date="2018-04" db="EMBL/GenBank/DDBJ databases">
        <title>Genomic Encyclopedia of Archaeal and Bacterial Type Strains, Phase II (KMG-II): from individual species to whole genera.</title>
        <authorList>
            <person name="Goeker M."/>
        </authorList>
    </citation>
    <scope>NUCLEOTIDE SEQUENCE [LARGE SCALE GENOMIC DNA]</scope>
    <source>
        <strain evidence="3 4">DSM 100162</strain>
    </source>
</reference>
<sequence>MKNNSKTPMHTYGAESLKPYRGLFISPYQSLTNIGWQNIQLSTMKNIIDAYAFNNVKEQNNIYNLNSFWNRVIRRFSPNFNESITYPLKLQQIVNKHKINFISCNFLDFALRFHRFIKTQDIPFLIFCHGRDIIWDYVDPKSGEKQYDKDFFEKLDSIKDYVYFIANSSFTKSQLEKAGIDPKRIYIKYFGLESKEIIKEERKSGGLRLLFVGRLIACKGPVETIKAFILAKEKGFKGTLTVIGSGALEKECRRVVSESNYSDQIFMLGSKPHAEVLERLKEHDVIVAHQRKDPQTNQEEALGISLIEGLSYGLPVITCSSGGVADIISSGYNGYLTPQNDIFTQSLKFLELENNVNLYNQMSRNAIATVRTKFSKDVDKQRILDILESIHSTNESASY</sequence>
<comment type="caution">
    <text evidence="3">The sequence shown here is derived from an EMBL/GenBank/DDBJ whole genome shotgun (WGS) entry which is preliminary data.</text>
</comment>
<evidence type="ECO:0000259" key="2">
    <source>
        <dbReference type="Pfam" id="PF13439"/>
    </source>
</evidence>
<dbReference type="Gene3D" id="3.40.50.2000">
    <property type="entry name" value="Glycogen Phosphorylase B"/>
    <property type="match status" value="2"/>
</dbReference>
<name>A0A2T5Y3D2_9BACT</name>
<dbReference type="InterPro" id="IPR028098">
    <property type="entry name" value="Glyco_trans_4-like_N"/>
</dbReference>
<dbReference type="SUPFAM" id="SSF53756">
    <property type="entry name" value="UDP-Glycosyltransferase/glycogen phosphorylase"/>
    <property type="match status" value="1"/>
</dbReference>
<dbReference type="RefSeq" id="WP_108213918.1">
    <property type="nucleotide sequence ID" value="NZ_QBKI01000016.1"/>
</dbReference>
<keyword evidence="4" id="KW-1185">Reference proteome</keyword>
<dbReference type="InterPro" id="IPR001296">
    <property type="entry name" value="Glyco_trans_1"/>
</dbReference>
<dbReference type="GO" id="GO:0016757">
    <property type="term" value="F:glycosyltransferase activity"/>
    <property type="evidence" value="ECO:0007669"/>
    <property type="project" value="InterPro"/>
</dbReference>
<dbReference type="EMBL" id="QBKI01000016">
    <property type="protein sequence ID" value="PTX10669.1"/>
    <property type="molecule type" value="Genomic_DNA"/>
</dbReference>
<protein>
    <submittedName>
        <fullName evidence="3">Glycosyltransferase involved in cell wall biosynthesis</fullName>
    </submittedName>
</protein>
<organism evidence="3 4">
    <name type="scientific">Pontibacter mucosus</name>
    <dbReference type="NCBI Taxonomy" id="1649266"/>
    <lineage>
        <taxon>Bacteria</taxon>
        <taxon>Pseudomonadati</taxon>
        <taxon>Bacteroidota</taxon>
        <taxon>Cytophagia</taxon>
        <taxon>Cytophagales</taxon>
        <taxon>Hymenobacteraceae</taxon>
        <taxon>Pontibacter</taxon>
    </lineage>
</organism>
<feature type="domain" description="Glycosyltransferase subfamily 4-like N-terminal" evidence="2">
    <location>
        <begin position="72"/>
        <end position="187"/>
    </location>
</feature>
<keyword evidence="3" id="KW-0808">Transferase</keyword>
<dbReference type="PANTHER" id="PTHR12526">
    <property type="entry name" value="GLYCOSYLTRANSFERASE"/>
    <property type="match status" value="1"/>
</dbReference>
<evidence type="ECO:0000313" key="3">
    <source>
        <dbReference type="EMBL" id="PTX10669.1"/>
    </source>
</evidence>